<dbReference type="Gene3D" id="2.60.40.1080">
    <property type="match status" value="1"/>
</dbReference>
<dbReference type="AlphaFoldDB" id="A0A9D1NBE3"/>
<accession>A0A9D1NBE3</accession>
<proteinExistence type="predicted"/>
<name>A0A9D1NBE3_9FIRM</name>
<gene>
    <name evidence="1" type="ORF">IAB14_02720</name>
</gene>
<reference evidence="1" key="1">
    <citation type="submission" date="2020-10" db="EMBL/GenBank/DDBJ databases">
        <authorList>
            <person name="Gilroy R."/>
        </authorList>
    </citation>
    <scope>NUCLEOTIDE SEQUENCE</scope>
    <source>
        <strain evidence="1">23406</strain>
    </source>
</reference>
<dbReference type="EMBL" id="DVOH01000019">
    <property type="protein sequence ID" value="HIV00013.1"/>
    <property type="molecule type" value="Genomic_DNA"/>
</dbReference>
<comment type="caution">
    <text evidence="1">The sequence shown here is derived from an EMBL/GenBank/DDBJ whole genome shotgun (WGS) entry which is preliminary data.</text>
</comment>
<sequence length="736" mass="82144">MKKFLIGVILIIPIIVVFALNTAGSLIALSVKVNPTQLVLKTVDNEEIAHNARFEIDTLGEEMILVVEVYPSIAADKSVVWESDPSLGGKVRLERIGESNRYRVIPEKTGVARLTVRAAANINLYQSITFFIASEIIERIELYDGNGTVIGGEYALNSASRIFYDIQPIDALAGNAVRWESTDPDVFTVTQNGTLYPVSRGIATLKLTATDRTGKNHLKRIQIDTSAAVVRTDTVYAVEEVDETWLRQNVLLTQDIELEKINENNWNVIDQYGNRYPLRVDRCAPGEWGFTDTLDVIYTQNGPYFLEVDYLETVATEEYPPLDYSLRITNLTGAARLVENEIIPVKAGTVEVTAAVGEVEKTRTVIIRERPVYFDLDLGKEDAALGIRMTRLWGRYWLDQNNALTDTFRLGSPDLDASQFDLYWETDRPECVDLSVDPLTQEAILRFKEEAAGQDITIKATVQVNKYLTGVSQQFTFRINDDPQAVNVYDFKQLQTAAGMHRSVVLQNDIASDATTVLYNDLYGNGFTISTAHRSGLNRFDCILSLKKWQVTDFSALPEAVEISDVVLEGGTSYETAQGTGIGFDDLEVELTVSNVIARYFIRCIEAQRLPKLVVEGSILGYSVTSGIFVTHNSDADQHEVILRNNVLTMTREGPAVLFATSYVNEQNNNKNILPKVKIEGFLDIYNWKAPEETRTAFAGLLMEYAGDLAGSGIDPRQLVEVLGKVLEGFLQNERF</sequence>
<protein>
    <recommendedName>
        <fullName evidence="3">BIG2 domain-containing protein</fullName>
    </recommendedName>
</protein>
<evidence type="ECO:0000313" key="2">
    <source>
        <dbReference type="Proteomes" id="UP000886891"/>
    </source>
</evidence>
<dbReference type="SUPFAM" id="SSF49373">
    <property type="entry name" value="Invasin/intimin cell-adhesion fragments"/>
    <property type="match status" value="1"/>
</dbReference>
<evidence type="ECO:0000313" key="1">
    <source>
        <dbReference type="EMBL" id="HIV00013.1"/>
    </source>
</evidence>
<reference evidence="1" key="2">
    <citation type="journal article" date="2021" name="PeerJ">
        <title>Extensive microbial diversity within the chicken gut microbiome revealed by metagenomics and culture.</title>
        <authorList>
            <person name="Gilroy R."/>
            <person name="Ravi A."/>
            <person name="Getino M."/>
            <person name="Pursley I."/>
            <person name="Horton D.L."/>
            <person name="Alikhan N.F."/>
            <person name="Baker D."/>
            <person name="Gharbi K."/>
            <person name="Hall N."/>
            <person name="Watson M."/>
            <person name="Adriaenssens E.M."/>
            <person name="Foster-Nyarko E."/>
            <person name="Jarju S."/>
            <person name="Secka A."/>
            <person name="Antonio M."/>
            <person name="Oren A."/>
            <person name="Chaudhuri R.R."/>
            <person name="La Ragione R."/>
            <person name="Hildebrand F."/>
            <person name="Pallen M.J."/>
        </authorList>
    </citation>
    <scope>NUCLEOTIDE SEQUENCE</scope>
    <source>
        <strain evidence="1">23406</strain>
    </source>
</reference>
<organism evidence="1 2">
    <name type="scientific">Candidatus Stercoripulliclostridium merdipullorum</name>
    <dbReference type="NCBI Taxonomy" id="2840952"/>
    <lineage>
        <taxon>Bacteria</taxon>
        <taxon>Bacillati</taxon>
        <taxon>Bacillota</taxon>
        <taxon>Clostridia</taxon>
        <taxon>Eubacteriales</taxon>
        <taxon>Candidatus Stercoripulliclostridium</taxon>
    </lineage>
</organism>
<dbReference type="Proteomes" id="UP000886891">
    <property type="component" value="Unassembled WGS sequence"/>
</dbReference>
<dbReference type="InterPro" id="IPR008964">
    <property type="entry name" value="Invasin/intimin_cell_adhesion"/>
</dbReference>
<feature type="non-terminal residue" evidence="1">
    <location>
        <position position="736"/>
    </location>
</feature>
<evidence type="ECO:0008006" key="3">
    <source>
        <dbReference type="Google" id="ProtNLM"/>
    </source>
</evidence>